<dbReference type="Proteomes" id="UP000236723">
    <property type="component" value="Unassembled WGS sequence"/>
</dbReference>
<dbReference type="EMBL" id="FNVO01000006">
    <property type="protein sequence ID" value="SEG52167.1"/>
    <property type="molecule type" value="Genomic_DNA"/>
</dbReference>
<evidence type="ECO:0000313" key="2">
    <source>
        <dbReference type="Proteomes" id="UP000236723"/>
    </source>
</evidence>
<sequence>MPPRVLGVIIGSDHERERTVDFTGEFETHLTVRCGERRLEALARWAAAHGHGFAHIVLDRGRVVSQPMLTLRGTGTLAEVMAAAGRTAAALRADGFEVTRSKVEAAPWNRGVPADDAEAAELGPGRYFEHHLKLLLEPGFDAAALTALVAPHAARLSRNARRVRADGVAERFVTQRCRLVGAPAAERRLAALVAALRERHHRIAEVEREFVVFDGDESLDDGWIDEREMGT</sequence>
<reference evidence="2" key="1">
    <citation type="submission" date="2016-10" db="EMBL/GenBank/DDBJ databases">
        <authorList>
            <person name="Varghese N."/>
            <person name="Submissions S."/>
        </authorList>
    </citation>
    <scope>NUCLEOTIDE SEQUENCE [LARGE SCALE GENOMIC DNA]</scope>
    <source>
        <strain evidence="2">DSM 43163</strain>
    </source>
</reference>
<gene>
    <name evidence="1" type="ORF">SAMN04489712_10611</name>
</gene>
<organism evidence="1 2">
    <name type="scientific">Thermomonospora echinospora</name>
    <dbReference type="NCBI Taxonomy" id="1992"/>
    <lineage>
        <taxon>Bacteria</taxon>
        <taxon>Bacillati</taxon>
        <taxon>Actinomycetota</taxon>
        <taxon>Actinomycetes</taxon>
        <taxon>Streptosporangiales</taxon>
        <taxon>Thermomonosporaceae</taxon>
        <taxon>Thermomonospora</taxon>
    </lineage>
</organism>
<proteinExistence type="predicted"/>
<accession>A0A1H6AVR2</accession>
<keyword evidence="2" id="KW-1185">Reference proteome</keyword>
<evidence type="ECO:0000313" key="1">
    <source>
        <dbReference type="EMBL" id="SEG52167.1"/>
    </source>
</evidence>
<protein>
    <submittedName>
        <fullName evidence="1">Uncharacterized protein</fullName>
    </submittedName>
</protein>
<name>A0A1H6AVR2_9ACTN</name>
<dbReference type="AlphaFoldDB" id="A0A1H6AVR2"/>